<evidence type="ECO:0000256" key="1">
    <source>
        <dbReference type="ARBA" id="ARBA00004651"/>
    </source>
</evidence>
<evidence type="ECO:0000313" key="15">
    <source>
        <dbReference type="Proteomes" id="UP000887567"/>
    </source>
</evidence>
<dbReference type="OrthoDB" id="5980742at2759"/>
<dbReference type="InterPro" id="IPR000276">
    <property type="entry name" value="GPCR_Rhodpsn"/>
</dbReference>
<dbReference type="RefSeq" id="XP_028512432.1">
    <property type="nucleotide sequence ID" value="XM_028656631.1"/>
</dbReference>
<evidence type="ECO:0000256" key="4">
    <source>
        <dbReference type="ARBA" id="ARBA00022989"/>
    </source>
</evidence>
<keyword evidence="2" id="KW-1003">Cell membrane</keyword>
<evidence type="ECO:0000259" key="13">
    <source>
        <dbReference type="PROSITE" id="PS50262"/>
    </source>
</evidence>
<dbReference type="GO" id="GO:0004930">
    <property type="term" value="F:G protein-coupled receptor activity"/>
    <property type="evidence" value="ECO:0007669"/>
    <property type="project" value="UniProtKB-KW"/>
</dbReference>
<feature type="transmembrane region" description="Helical" evidence="12">
    <location>
        <begin position="138"/>
        <end position="159"/>
    </location>
</feature>
<protein>
    <recommendedName>
        <fullName evidence="13">G-protein coupled receptors family 1 profile domain-containing protein</fullName>
    </recommendedName>
</protein>
<evidence type="ECO:0000256" key="3">
    <source>
        <dbReference type="ARBA" id="ARBA00022692"/>
    </source>
</evidence>
<dbReference type="KEGG" id="epa:110254996"/>
<evidence type="ECO:0000256" key="7">
    <source>
        <dbReference type="ARBA" id="ARBA00023170"/>
    </source>
</evidence>
<evidence type="ECO:0000256" key="10">
    <source>
        <dbReference type="RuleBase" id="RU000688"/>
    </source>
</evidence>
<keyword evidence="8" id="KW-0325">Glycoprotein</keyword>
<evidence type="ECO:0000256" key="2">
    <source>
        <dbReference type="ARBA" id="ARBA00022475"/>
    </source>
</evidence>
<dbReference type="RefSeq" id="XP_020917714.1">
    <property type="nucleotide sequence ID" value="XM_021062055.2"/>
</dbReference>
<dbReference type="Pfam" id="PF00001">
    <property type="entry name" value="7tm_1"/>
    <property type="match status" value="1"/>
</dbReference>
<dbReference type="PANTHER" id="PTHR24246:SF27">
    <property type="entry name" value="ADENOSINE RECEPTOR, ISOFORM A"/>
    <property type="match status" value="1"/>
</dbReference>
<feature type="region of interest" description="Disordered" evidence="11">
    <location>
        <begin position="301"/>
        <end position="323"/>
    </location>
</feature>
<evidence type="ECO:0000256" key="5">
    <source>
        <dbReference type="ARBA" id="ARBA00023040"/>
    </source>
</evidence>
<reference evidence="14" key="1">
    <citation type="submission" date="2022-11" db="UniProtKB">
        <authorList>
            <consortium name="EnsemblMetazoa"/>
        </authorList>
    </citation>
    <scope>IDENTIFICATION</scope>
</reference>
<dbReference type="CDD" id="cd00637">
    <property type="entry name" value="7tm_classA_rhodopsin-like"/>
    <property type="match status" value="1"/>
</dbReference>
<proteinExistence type="inferred from homology"/>
<feature type="domain" description="G-protein coupled receptors family 1 profile" evidence="13">
    <location>
        <begin position="35"/>
        <end position="275"/>
    </location>
</feature>
<comment type="similarity">
    <text evidence="10">Belongs to the G-protein coupled receptor 1 family.</text>
</comment>
<dbReference type="InterPro" id="IPR017452">
    <property type="entry name" value="GPCR_Rhodpsn_7TM"/>
</dbReference>
<feature type="transmembrane region" description="Helical" evidence="12">
    <location>
        <begin position="165"/>
        <end position="186"/>
    </location>
</feature>
<keyword evidence="15" id="KW-1185">Reference proteome</keyword>
<sequence length="323" mass="36386">MNNSTTEQPSSMVDGPLFVSMIVINTFSGVLATILNLLIIVTFVKTPSLRTAPNILILSLAITDFSVGVLVQPVHCTFLFSHMTNNTAVYESVFEVLNPILVILILASILTITAITVDRFLAVHLHLRYQELVTKKRISIVVIMIWTFSVLWTCLLLLLTKMTIVIVHIDNFLFLSLLLMNIALVLKISCVIRQHAAQIQVQQQAMNAQPGAAGNIKRSVNIMYYVLGTFCICYSPHTCVWIMKAFMPKLIKGLTALTMVNTILMLNSSINPIIYFWRIPDMRNAALQLLRCFRRNDNHRNSNNDANANADNNVNHNNNNFRL</sequence>
<dbReference type="EnsemblMetazoa" id="XM_021062055.2">
    <property type="protein sequence ID" value="XP_020917714.1"/>
    <property type="gene ID" value="LOC110254996"/>
</dbReference>
<feature type="transmembrane region" description="Helical" evidence="12">
    <location>
        <begin position="255"/>
        <end position="277"/>
    </location>
</feature>
<dbReference type="PROSITE" id="PS50262">
    <property type="entry name" value="G_PROTEIN_RECEP_F1_2"/>
    <property type="match status" value="1"/>
</dbReference>
<dbReference type="GO" id="GO:0005886">
    <property type="term" value="C:plasma membrane"/>
    <property type="evidence" value="ECO:0007669"/>
    <property type="project" value="UniProtKB-SubCell"/>
</dbReference>
<feature type="compositionally biased region" description="Low complexity" evidence="11">
    <location>
        <begin position="303"/>
        <end position="323"/>
    </location>
</feature>
<keyword evidence="7 10" id="KW-0675">Receptor</keyword>
<evidence type="ECO:0000256" key="8">
    <source>
        <dbReference type="ARBA" id="ARBA00023180"/>
    </source>
</evidence>
<accession>A0A913YD31</accession>
<feature type="transmembrane region" description="Helical" evidence="12">
    <location>
        <begin position="100"/>
        <end position="117"/>
    </location>
</feature>
<keyword evidence="9 10" id="KW-0807">Transducer</keyword>
<keyword evidence="3 10" id="KW-0812">Transmembrane</keyword>
<keyword evidence="5 10" id="KW-0297">G-protein coupled receptor</keyword>
<evidence type="ECO:0000313" key="14">
    <source>
        <dbReference type="EnsemblMetazoa" id="XP_028512432.1"/>
    </source>
</evidence>
<keyword evidence="6 12" id="KW-0472">Membrane</keyword>
<keyword evidence="4 12" id="KW-1133">Transmembrane helix</keyword>
<dbReference type="EnsemblMetazoa" id="XM_028656631.1">
    <property type="protein sequence ID" value="XP_028512432.1"/>
    <property type="gene ID" value="LOC110254996"/>
</dbReference>
<feature type="transmembrane region" description="Helical" evidence="12">
    <location>
        <begin position="17"/>
        <end position="43"/>
    </location>
</feature>
<dbReference type="Gene3D" id="1.20.1070.10">
    <property type="entry name" value="Rhodopsin 7-helix transmembrane proteins"/>
    <property type="match status" value="1"/>
</dbReference>
<feature type="transmembrane region" description="Helical" evidence="12">
    <location>
        <begin position="55"/>
        <end position="80"/>
    </location>
</feature>
<dbReference type="PRINTS" id="PR00237">
    <property type="entry name" value="GPCRRHODOPSN"/>
</dbReference>
<feature type="transmembrane region" description="Helical" evidence="12">
    <location>
        <begin position="222"/>
        <end position="243"/>
    </location>
</feature>
<organism evidence="14 15">
    <name type="scientific">Exaiptasia diaphana</name>
    <name type="common">Tropical sea anemone</name>
    <name type="synonym">Aiptasia pulchella</name>
    <dbReference type="NCBI Taxonomy" id="2652724"/>
    <lineage>
        <taxon>Eukaryota</taxon>
        <taxon>Metazoa</taxon>
        <taxon>Cnidaria</taxon>
        <taxon>Anthozoa</taxon>
        <taxon>Hexacorallia</taxon>
        <taxon>Actiniaria</taxon>
        <taxon>Aiptasiidae</taxon>
        <taxon>Exaiptasia</taxon>
    </lineage>
</organism>
<dbReference type="AlphaFoldDB" id="A0A913YD31"/>
<evidence type="ECO:0000256" key="6">
    <source>
        <dbReference type="ARBA" id="ARBA00023136"/>
    </source>
</evidence>
<evidence type="ECO:0000256" key="12">
    <source>
        <dbReference type="SAM" id="Phobius"/>
    </source>
</evidence>
<dbReference type="GeneID" id="110254996"/>
<dbReference type="PROSITE" id="PS00237">
    <property type="entry name" value="G_PROTEIN_RECEP_F1_1"/>
    <property type="match status" value="1"/>
</dbReference>
<comment type="subcellular location">
    <subcellularLocation>
        <location evidence="1">Cell membrane</location>
        <topology evidence="1">Multi-pass membrane protein</topology>
    </subcellularLocation>
</comment>
<dbReference type="SMART" id="SM01381">
    <property type="entry name" value="7TM_GPCR_Srsx"/>
    <property type="match status" value="1"/>
</dbReference>
<name>A0A913YD31_EXADI</name>
<dbReference type="OMA" id="VADATYP"/>
<dbReference type="Proteomes" id="UP000887567">
    <property type="component" value="Unplaced"/>
</dbReference>
<evidence type="ECO:0000256" key="11">
    <source>
        <dbReference type="SAM" id="MobiDB-lite"/>
    </source>
</evidence>
<dbReference type="PANTHER" id="PTHR24246">
    <property type="entry name" value="OLFACTORY RECEPTOR AND ADENOSINE RECEPTOR"/>
    <property type="match status" value="1"/>
</dbReference>
<evidence type="ECO:0000256" key="9">
    <source>
        <dbReference type="ARBA" id="ARBA00023224"/>
    </source>
</evidence>
<dbReference type="SUPFAM" id="SSF81321">
    <property type="entry name" value="Family A G protein-coupled receptor-like"/>
    <property type="match status" value="1"/>
</dbReference>